<organism evidence="1 2">
    <name type="scientific">Cinchona calisaya</name>
    <dbReference type="NCBI Taxonomy" id="153742"/>
    <lineage>
        <taxon>Eukaryota</taxon>
        <taxon>Viridiplantae</taxon>
        <taxon>Streptophyta</taxon>
        <taxon>Embryophyta</taxon>
        <taxon>Tracheophyta</taxon>
        <taxon>Spermatophyta</taxon>
        <taxon>Magnoliopsida</taxon>
        <taxon>eudicotyledons</taxon>
        <taxon>Gunneridae</taxon>
        <taxon>Pentapetalae</taxon>
        <taxon>asterids</taxon>
        <taxon>lamiids</taxon>
        <taxon>Gentianales</taxon>
        <taxon>Rubiaceae</taxon>
        <taxon>Cinchonoideae</taxon>
        <taxon>Cinchoneae</taxon>
        <taxon>Cinchona</taxon>
    </lineage>
</organism>
<evidence type="ECO:0000313" key="1">
    <source>
        <dbReference type="EMBL" id="KAL3505790.1"/>
    </source>
</evidence>
<comment type="caution">
    <text evidence="1">The sequence shown here is derived from an EMBL/GenBank/DDBJ whole genome shotgun (WGS) entry which is preliminary data.</text>
</comment>
<sequence length="443" mass="48789">MVCTLRSQRMAALERLVTNSQTIADDFGHQKLAAEYIYRELREADEANLIDEKDMHVFDLRPMTDPLHLVCCNACRKPIKASQYAIHAELCSSLTCTEEISLELEGGTVLKKPPRKGKKKFLAVNSNQITTKGDRDKIEILDASDVSAPESHLEASPDEAKYGPAVCDGLGIDPRNTNCLGKAASRPRKRSKMSKVDAPPSILDHFEAASVVIAKEPLPCREHPRRSTTGNGKNSNQVVTHQIPRQPHEFYILNKDVPAPVATKVYYSQRNRRLRSALSHLYYNTSIKEHSSQFVSGKVFQPNADQTLTPSPNSFSSDQVIEHLQDKDIENSLHSVHKPDQILAQSSALYPCRSGGCPPTTNTPNQFPVNYVIGPHTSLGKMTSNYFSNSYSFADSSGIQLLNIQIDSTIHALAVGARSSVGGCHLVLLFNEKSSSSSYGAKT</sequence>
<dbReference type="EMBL" id="JBJUIK010000013">
    <property type="protein sequence ID" value="KAL3505790.1"/>
    <property type="molecule type" value="Genomic_DNA"/>
</dbReference>
<evidence type="ECO:0000313" key="2">
    <source>
        <dbReference type="Proteomes" id="UP001630127"/>
    </source>
</evidence>
<gene>
    <name evidence="1" type="ORF">ACH5RR_031172</name>
</gene>
<keyword evidence="2" id="KW-1185">Reference proteome</keyword>
<dbReference type="Proteomes" id="UP001630127">
    <property type="component" value="Unassembled WGS sequence"/>
</dbReference>
<proteinExistence type="predicted"/>
<dbReference type="PANTHER" id="PTHR47805:SF1">
    <property type="entry name" value="SAGA-ASSOCIATED FACTOR 73"/>
    <property type="match status" value="1"/>
</dbReference>
<dbReference type="AlphaFoldDB" id="A0ABD2YEI9"/>
<dbReference type="InterPro" id="IPR037804">
    <property type="entry name" value="SGF73"/>
</dbReference>
<evidence type="ECO:0008006" key="3">
    <source>
        <dbReference type="Google" id="ProtNLM"/>
    </source>
</evidence>
<protein>
    <recommendedName>
        <fullName evidence="3">SAGA-associated factor 11</fullName>
    </recommendedName>
</protein>
<reference evidence="1 2" key="1">
    <citation type="submission" date="2024-11" db="EMBL/GenBank/DDBJ databases">
        <title>A near-complete genome assembly of Cinchona calisaya.</title>
        <authorList>
            <person name="Lian D.C."/>
            <person name="Zhao X.W."/>
            <person name="Wei L."/>
        </authorList>
    </citation>
    <scope>NUCLEOTIDE SEQUENCE [LARGE SCALE GENOMIC DNA]</scope>
    <source>
        <tissue evidence="1">Nenye</tissue>
    </source>
</reference>
<accession>A0ABD2YEI9</accession>
<dbReference type="PANTHER" id="PTHR47805">
    <property type="entry name" value="SAGA-ASSOCIATED FACTOR 73"/>
    <property type="match status" value="1"/>
</dbReference>
<name>A0ABD2YEI9_9GENT</name>